<comment type="pathway">
    <text evidence="1">Glycan metabolism; pectin degradation; 2-dehydro-3-deoxy-D-gluconate from pectin: step 1/5.</text>
</comment>
<dbReference type="GO" id="GO:0042545">
    <property type="term" value="P:cell wall modification"/>
    <property type="evidence" value="ECO:0007669"/>
    <property type="project" value="InterPro"/>
</dbReference>
<organism evidence="5 6">
    <name type="scientific">Acer yangbiense</name>
    <dbReference type="NCBI Taxonomy" id="1000413"/>
    <lineage>
        <taxon>Eukaryota</taxon>
        <taxon>Viridiplantae</taxon>
        <taxon>Streptophyta</taxon>
        <taxon>Embryophyta</taxon>
        <taxon>Tracheophyta</taxon>
        <taxon>Spermatophyta</taxon>
        <taxon>Magnoliopsida</taxon>
        <taxon>eudicotyledons</taxon>
        <taxon>Gunneridae</taxon>
        <taxon>Pentapetalae</taxon>
        <taxon>rosids</taxon>
        <taxon>malvids</taxon>
        <taxon>Sapindales</taxon>
        <taxon>Sapindaceae</taxon>
        <taxon>Hippocastanoideae</taxon>
        <taxon>Acereae</taxon>
        <taxon>Acer</taxon>
    </lineage>
</organism>
<dbReference type="InterPro" id="IPR012334">
    <property type="entry name" value="Pectin_lyas_fold"/>
</dbReference>
<evidence type="ECO:0000259" key="4">
    <source>
        <dbReference type="Pfam" id="PF01095"/>
    </source>
</evidence>
<proteinExistence type="predicted"/>
<keyword evidence="3" id="KW-0063">Aspartyl esterase</keyword>
<dbReference type="EMBL" id="VAHF01000013">
    <property type="protein sequence ID" value="TXG47302.1"/>
    <property type="molecule type" value="Genomic_DNA"/>
</dbReference>
<dbReference type="UniPathway" id="UPA00545">
    <property type="reaction ID" value="UER00823"/>
</dbReference>
<dbReference type="PANTHER" id="PTHR31707">
    <property type="entry name" value="PECTINESTERASE"/>
    <property type="match status" value="1"/>
</dbReference>
<protein>
    <recommendedName>
        <fullName evidence="4">Pectinesterase catalytic domain-containing protein</fullName>
    </recommendedName>
</protein>
<accession>A0A5C7GSL3</accession>
<evidence type="ECO:0000256" key="3">
    <source>
        <dbReference type="ARBA" id="ARBA00023085"/>
    </source>
</evidence>
<evidence type="ECO:0000313" key="5">
    <source>
        <dbReference type="EMBL" id="TXG47302.1"/>
    </source>
</evidence>
<dbReference type="InterPro" id="IPR011050">
    <property type="entry name" value="Pectin_lyase_fold/virulence"/>
</dbReference>
<keyword evidence="2" id="KW-0378">Hydrolase</keyword>
<dbReference type="AlphaFoldDB" id="A0A5C7GSL3"/>
<dbReference type="Gene3D" id="2.160.20.10">
    <property type="entry name" value="Single-stranded right-handed beta-helix, Pectin lyase-like"/>
    <property type="match status" value="1"/>
</dbReference>
<dbReference type="Pfam" id="PF01095">
    <property type="entry name" value="Pectinesterase"/>
    <property type="match status" value="1"/>
</dbReference>
<dbReference type="OrthoDB" id="2019149at2759"/>
<dbReference type="Proteomes" id="UP000323000">
    <property type="component" value="Chromosome 13"/>
</dbReference>
<comment type="caution">
    <text evidence="5">The sequence shown here is derived from an EMBL/GenBank/DDBJ whole genome shotgun (WGS) entry which is preliminary data.</text>
</comment>
<dbReference type="GO" id="GO:0030599">
    <property type="term" value="F:pectinesterase activity"/>
    <property type="evidence" value="ECO:0007669"/>
    <property type="project" value="InterPro"/>
</dbReference>
<evidence type="ECO:0000256" key="2">
    <source>
        <dbReference type="ARBA" id="ARBA00022801"/>
    </source>
</evidence>
<keyword evidence="6" id="KW-1185">Reference proteome</keyword>
<dbReference type="GO" id="GO:0045490">
    <property type="term" value="P:pectin catabolic process"/>
    <property type="evidence" value="ECO:0007669"/>
    <property type="project" value="UniProtKB-UniPathway"/>
</dbReference>
<dbReference type="SUPFAM" id="SSF51126">
    <property type="entry name" value="Pectin lyase-like"/>
    <property type="match status" value="1"/>
</dbReference>
<evidence type="ECO:0000256" key="1">
    <source>
        <dbReference type="ARBA" id="ARBA00005184"/>
    </source>
</evidence>
<dbReference type="InterPro" id="IPR000070">
    <property type="entry name" value="Pectinesterase_cat"/>
</dbReference>
<feature type="domain" description="Pectinesterase catalytic" evidence="4">
    <location>
        <begin position="1"/>
        <end position="120"/>
    </location>
</feature>
<evidence type="ECO:0000313" key="6">
    <source>
        <dbReference type="Proteomes" id="UP000323000"/>
    </source>
</evidence>
<sequence>MITANGRYKSDSNTAIVIHNCSIVPTPDLRNQSDVKTYLGRSWKKFFLTIIMQSYLDTFIDREGWMKFDESSDVTTLHYVEFWNSGLGSSTSGRVKWPGYHVLNNPKDVQNFTVEKFINGSEWLPKFDIPYSSGLVRT</sequence>
<name>A0A5C7GSL3_9ROSI</name>
<gene>
    <name evidence="5" type="ORF">EZV62_026596</name>
</gene>
<reference evidence="6" key="1">
    <citation type="journal article" date="2019" name="Gigascience">
        <title>De novo genome assembly of the endangered Acer yangbiense, a plant species with extremely small populations endemic to Yunnan Province, China.</title>
        <authorList>
            <person name="Yang J."/>
            <person name="Wariss H.M."/>
            <person name="Tao L."/>
            <person name="Zhang R."/>
            <person name="Yun Q."/>
            <person name="Hollingsworth P."/>
            <person name="Dao Z."/>
            <person name="Luo G."/>
            <person name="Guo H."/>
            <person name="Ma Y."/>
            <person name="Sun W."/>
        </authorList>
    </citation>
    <scope>NUCLEOTIDE SEQUENCE [LARGE SCALE GENOMIC DNA]</scope>
    <source>
        <strain evidence="6">cv. Malutang</strain>
    </source>
</reference>